<evidence type="ECO:0000313" key="2">
    <source>
        <dbReference type="Proteomes" id="UP001548189"/>
    </source>
</evidence>
<dbReference type="SMART" id="SM00228">
    <property type="entry name" value="PDZ"/>
    <property type="match status" value="1"/>
</dbReference>
<dbReference type="InterPro" id="IPR005151">
    <property type="entry name" value="Tail-specific_protease"/>
</dbReference>
<dbReference type="EC" id="3.4.21.102" evidence="1"/>
<dbReference type="Gene3D" id="2.30.42.10">
    <property type="match status" value="1"/>
</dbReference>
<dbReference type="InterPro" id="IPR040573">
    <property type="entry name" value="TSP_N"/>
</dbReference>
<reference evidence="1 2" key="1">
    <citation type="submission" date="2024-06" db="EMBL/GenBank/DDBJ databases">
        <authorList>
            <person name="Li F."/>
        </authorList>
    </citation>
    <scope>NUCLEOTIDE SEQUENCE [LARGE SCALE GENOMIC DNA]</scope>
    <source>
        <strain evidence="1 2">GXAS 311</strain>
    </source>
</reference>
<protein>
    <submittedName>
        <fullName evidence="1">Carboxy terminal-processing peptidase</fullName>
        <ecNumber evidence="1">3.4.21.102</ecNumber>
    </submittedName>
</protein>
<dbReference type="SMART" id="SM00245">
    <property type="entry name" value="TSPc"/>
    <property type="match status" value="1"/>
</dbReference>
<accession>A0ABV2BUH7</accession>
<dbReference type="InterPro" id="IPR029045">
    <property type="entry name" value="ClpP/crotonase-like_dom_sf"/>
</dbReference>
<dbReference type="Pfam" id="PF17804">
    <property type="entry name" value="TSP_NTD"/>
    <property type="match status" value="1"/>
</dbReference>
<comment type="caution">
    <text evidence="1">The sequence shown here is derived from an EMBL/GenBank/DDBJ whole genome shotgun (WGS) entry which is preliminary data.</text>
</comment>
<dbReference type="InterPro" id="IPR004447">
    <property type="entry name" value="Peptidase_S41A"/>
</dbReference>
<sequence length="704" mass="79710">MTSIKALFKTTAIALLISTSLGAAVSSSKSVDLASVEQPEMLDLSPNPVHHKASRYIAKFITDYHYAKPRLDNEQSVRILDEYIELLDSNKAYFLAEDIKEFQQYRYNMDNSILTGWLKPSFHIYSVFQKRWSERNEYALSLLKNKMEFTKDEEFLFDREESPWAVSKDELNEFWRKRVKSDALNLILADKSWDEAKEILEKRYKAAMRRVSQINSEDVFSYFMNAYTRTVDPHTSYFSPRTAENFDIDMKLSLEGIGAVLQSDDVYTKINRIVEAGPADKSGELAVDDKIIAVAQGNEPMVDVVGWRLDDVVDLIRGDAGSVVRLEIEPANSSVAGKTKIISIVREQVKLEEQAAKSEVLEIMSNGKQQRVGVIDLPKFYVDFRAKYEGKQDYRSTTRDVRNLIDKMRQEGGLDALIIDLRSNGGGALDEAVDLTGLFIDKGPVVQDRSGRGSVELLSDNDAGTAWDGPLAVLVNGSSASASEIFAGAIQDYGRGLIVGEQTFGKGTVQRVMDLNQTFRSEGNTFGALKLTINKFYRITGESTQMKGVVPDIAYPDPYSREDFGEQSYDSALKWDVIEAVEYKPAGNFSHYLGKLTQSHLQRIKDDVEFQYLIDDIEEINKRRQEKTISLNIETRKMKRKQDKQKQLDRENQRRQAIGKKPILQIDENTELTETPDSKLKETANILVDLISLQTSQKLADLTK</sequence>
<dbReference type="CDD" id="cd07560">
    <property type="entry name" value="Peptidase_S41_CPP"/>
    <property type="match status" value="1"/>
</dbReference>
<proteinExistence type="predicted"/>
<organism evidence="1 2">
    <name type="scientific">Aliikangiella maris</name>
    <dbReference type="NCBI Taxonomy" id="3162458"/>
    <lineage>
        <taxon>Bacteria</taxon>
        <taxon>Pseudomonadati</taxon>
        <taxon>Pseudomonadota</taxon>
        <taxon>Gammaproteobacteria</taxon>
        <taxon>Oceanospirillales</taxon>
        <taxon>Pleioneaceae</taxon>
        <taxon>Aliikangiella</taxon>
    </lineage>
</organism>
<keyword evidence="2" id="KW-1185">Reference proteome</keyword>
<dbReference type="PANTHER" id="PTHR32060:SF22">
    <property type="entry name" value="CARBOXYL-TERMINAL-PROCESSING PEPTIDASE 3, CHLOROPLASTIC"/>
    <property type="match status" value="1"/>
</dbReference>
<dbReference type="Pfam" id="PF11818">
    <property type="entry name" value="DUF3340"/>
    <property type="match status" value="1"/>
</dbReference>
<dbReference type="CDD" id="cd06782">
    <property type="entry name" value="cpPDZ_CPP-like"/>
    <property type="match status" value="1"/>
</dbReference>
<dbReference type="InterPro" id="IPR020992">
    <property type="entry name" value="Tail_Prtase_C"/>
</dbReference>
<dbReference type="InterPro" id="IPR001478">
    <property type="entry name" value="PDZ"/>
</dbReference>
<dbReference type="NCBIfam" id="TIGR00225">
    <property type="entry name" value="prc"/>
    <property type="match status" value="1"/>
</dbReference>
<name>A0ABV2BUH7_9GAMM</name>
<dbReference type="PROSITE" id="PS50106">
    <property type="entry name" value="PDZ"/>
    <property type="match status" value="1"/>
</dbReference>
<dbReference type="SUPFAM" id="SSF52096">
    <property type="entry name" value="ClpP/crotonase"/>
    <property type="match status" value="1"/>
</dbReference>
<dbReference type="Gene3D" id="3.90.226.10">
    <property type="entry name" value="2-enoyl-CoA Hydratase, Chain A, domain 1"/>
    <property type="match status" value="1"/>
</dbReference>
<keyword evidence="1" id="KW-0378">Hydrolase</keyword>
<dbReference type="Pfam" id="PF03572">
    <property type="entry name" value="Peptidase_S41"/>
    <property type="match status" value="1"/>
</dbReference>
<dbReference type="EMBL" id="JBEVCJ010000011">
    <property type="protein sequence ID" value="MET1255559.1"/>
    <property type="molecule type" value="Genomic_DNA"/>
</dbReference>
<dbReference type="InterPro" id="IPR036034">
    <property type="entry name" value="PDZ_sf"/>
</dbReference>
<gene>
    <name evidence="1" type="ORF">ABVT43_10505</name>
</gene>
<dbReference type="PANTHER" id="PTHR32060">
    <property type="entry name" value="TAIL-SPECIFIC PROTEASE"/>
    <property type="match status" value="1"/>
</dbReference>
<evidence type="ECO:0000313" key="1">
    <source>
        <dbReference type="EMBL" id="MET1255559.1"/>
    </source>
</evidence>
<dbReference type="SUPFAM" id="SSF50156">
    <property type="entry name" value="PDZ domain-like"/>
    <property type="match status" value="1"/>
</dbReference>
<dbReference type="GO" id="GO:0004252">
    <property type="term" value="F:serine-type endopeptidase activity"/>
    <property type="evidence" value="ECO:0007669"/>
    <property type="project" value="UniProtKB-EC"/>
</dbReference>
<dbReference type="Pfam" id="PF00595">
    <property type="entry name" value="PDZ"/>
    <property type="match status" value="1"/>
</dbReference>
<dbReference type="Proteomes" id="UP001548189">
    <property type="component" value="Unassembled WGS sequence"/>
</dbReference>